<dbReference type="InterPro" id="IPR003593">
    <property type="entry name" value="AAA+_ATPase"/>
</dbReference>
<dbReference type="AlphaFoldDB" id="A0A0F9JXN3"/>
<proteinExistence type="inferred from homology"/>
<sequence length="250" mass="28100">METKTVIETEELTKIYNTQVAVDHLSFSVKQGEIFGFLGPNGAGKTTTLLMLLGLTEPSSGKVRVMDLEPVRNPIEVKRMIGYLPENMGFYRDLNARQMLKFVADLNRLPMAVAGERIEDALKEVGLTEETDKKIGVYSRGMRQRLGIAELLIKDPEIAFLDEPTLGLDPAATNRMIELIQNVSGEKKMTIILSSHFLHQAQKICNRIGIMIKGQMVAQGPMDRLAEEKLGIGAKEYTLEEVYMKYFMEE</sequence>
<dbReference type="Gene3D" id="3.40.50.300">
    <property type="entry name" value="P-loop containing nucleotide triphosphate hydrolases"/>
    <property type="match status" value="1"/>
</dbReference>
<evidence type="ECO:0000256" key="2">
    <source>
        <dbReference type="ARBA" id="ARBA00022448"/>
    </source>
</evidence>
<evidence type="ECO:0000256" key="3">
    <source>
        <dbReference type="ARBA" id="ARBA00022741"/>
    </source>
</evidence>
<comment type="caution">
    <text evidence="6">The sequence shown here is derived from an EMBL/GenBank/DDBJ whole genome shotgun (WGS) entry which is preliminary data.</text>
</comment>
<evidence type="ECO:0000259" key="5">
    <source>
        <dbReference type="PROSITE" id="PS50893"/>
    </source>
</evidence>
<dbReference type="PANTHER" id="PTHR43335">
    <property type="entry name" value="ABC TRANSPORTER, ATP-BINDING PROTEIN"/>
    <property type="match status" value="1"/>
</dbReference>
<dbReference type="EMBL" id="LAZR01009122">
    <property type="protein sequence ID" value="KKM74564.1"/>
    <property type="molecule type" value="Genomic_DNA"/>
</dbReference>
<dbReference type="Pfam" id="PF00005">
    <property type="entry name" value="ABC_tran"/>
    <property type="match status" value="1"/>
</dbReference>
<keyword evidence="2" id="KW-0813">Transport</keyword>
<keyword evidence="3" id="KW-0547">Nucleotide-binding</keyword>
<accession>A0A0F9JXN3</accession>
<protein>
    <recommendedName>
        <fullName evidence="5">ABC transporter domain-containing protein</fullName>
    </recommendedName>
</protein>
<name>A0A0F9JXN3_9ZZZZ</name>
<dbReference type="SUPFAM" id="SSF52540">
    <property type="entry name" value="P-loop containing nucleoside triphosphate hydrolases"/>
    <property type="match status" value="1"/>
</dbReference>
<keyword evidence="4" id="KW-0067">ATP-binding</keyword>
<dbReference type="GO" id="GO:0016887">
    <property type="term" value="F:ATP hydrolysis activity"/>
    <property type="evidence" value="ECO:0007669"/>
    <property type="project" value="InterPro"/>
</dbReference>
<dbReference type="InterPro" id="IPR027417">
    <property type="entry name" value="P-loop_NTPase"/>
</dbReference>
<gene>
    <name evidence="6" type="ORF">LCGC14_1399050</name>
</gene>
<feature type="domain" description="ABC transporter" evidence="5">
    <location>
        <begin position="7"/>
        <end position="238"/>
    </location>
</feature>
<dbReference type="InterPro" id="IPR003439">
    <property type="entry name" value="ABC_transporter-like_ATP-bd"/>
</dbReference>
<reference evidence="6" key="1">
    <citation type="journal article" date="2015" name="Nature">
        <title>Complex archaea that bridge the gap between prokaryotes and eukaryotes.</title>
        <authorList>
            <person name="Spang A."/>
            <person name="Saw J.H."/>
            <person name="Jorgensen S.L."/>
            <person name="Zaremba-Niedzwiedzka K."/>
            <person name="Martijn J."/>
            <person name="Lind A.E."/>
            <person name="van Eijk R."/>
            <person name="Schleper C."/>
            <person name="Guy L."/>
            <person name="Ettema T.J."/>
        </authorList>
    </citation>
    <scope>NUCLEOTIDE SEQUENCE</scope>
</reference>
<comment type="similarity">
    <text evidence="1">Belongs to the ABC transporter superfamily.</text>
</comment>
<evidence type="ECO:0000256" key="1">
    <source>
        <dbReference type="ARBA" id="ARBA00005417"/>
    </source>
</evidence>
<dbReference type="PANTHER" id="PTHR43335:SF4">
    <property type="entry name" value="ABC TRANSPORTER, ATP-BINDING PROTEIN"/>
    <property type="match status" value="1"/>
</dbReference>
<organism evidence="6">
    <name type="scientific">marine sediment metagenome</name>
    <dbReference type="NCBI Taxonomy" id="412755"/>
    <lineage>
        <taxon>unclassified sequences</taxon>
        <taxon>metagenomes</taxon>
        <taxon>ecological metagenomes</taxon>
    </lineage>
</organism>
<evidence type="ECO:0000256" key="4">
    <source>
        <dbReference type="ARBA" id="ARBA00022840"/>
    </source>
</evidence>
<evidence type="ECO:0000313" key="6">
    <source>
        <dbReference type="EMBL" id="KKM74564.1"/>
    </source>
</evidence>
<dbReference type="GO" id="GO:0005524">
    <property type="term" value="F:ATP binding"/>
    <property type="evidence" value="ECO:0007669"/>
    <property type="project" value="UniProtKB-KW"/>
</dbReference>
<dbReference type="PROSITE" id="PS50893">
    <property type="entry name" value="ABC_TRANSPORTER_2"/>
    <property type="match status" value="1"/>
</dbReference>
<dbReference type="SMART" id="SM00382">
    <property type="entry name" value="AAA"/>
    <property type="match status" value="1"/>
</dbReference>